<comment type="caution">
    <text evidence="1">The sequence shown here is derived from an EMBL/GenBank/DDBJ whole genome shotgun (WGS) entry which is preliminary data.</text>
</comment>
<dbReference type="PANTHER" id="PTHR11358:SF41">
    <property type="entry name" value="ARGINASE"/>
    <property type="match status" value="1"/>
</dbReference>
<dbReference type="PANTHER" id="PTHR11358">
    <property type="entry name" value="ARGINASE/AGMATINASE"/>
    <property type="match status" value="1"/>
</dbReference>
<dbReference type="GO" id="GO:0046872">
    <property type="term" value="F:metal ion binding"/>
    <property type="evidence" value="ECO:0007669"/>
    <property type="project" value="InterPro"/>
</dbReference>
<dbReference type="SUPFAM" id="SSF52768">
    <property type="entry name" value="Arginase/deacetylase"/>
    <property type="match status" value="1"/>
</dbReference>
<dbReference type="GO" id="GO:0008783">
    <property type="term" value="F:agmatinase activity"/>
    <property type="evidence" value="ECO:0007669"/>
    <property type="project" value="TreeGrafter"/>
</dbReference>
<sequence>MRLHLLHLDDALEQQPDFMHTCKEAGARDVLAKSEGRTVRLWGRPAELHDLAAKISGPPQGGGRDAAPLCFMGSGDFHHVTPLLLELALQNEARPATLIHFDNHPDWVRFKNGVHCGSWINRALENPLVEKAITVGVCSSDLRTPEWKGANLSLLDAGKLELYPYDHPPSRVKRHYEPGASHHSENGYIQWKTITAMGEGNFVAHLLSRIQTDTVYITIDKDVLASAYAITNWDQGQMQLPYLSLLIREIGARYRIVGADVTGDFSRPAYAGGIARVVAKHTEIMIDQPRRPPDAGEAARTNSAVNHQLLEVLTQVMA</sequence>
<dbReference type="OrthoDB" id="8770139at2"/>
<evidence type="ECO:0000313" key="2">
    <source>
        <dbReference type="Proteomes" id="UP000253420"/>
    </source>
</evidence>
<keyword evidence="2" id="KW-1185">Reference proteome</keyword>
<dbReference type="InterPro" id="IPR006035">
    <property type="entry name" value="Ureohydrolase"/>
</dbReference>
<accession>A0A368JWW8</accession>
<evidence type="ECO:0000313" key="1">
    <source>
        <dbReference type="EMBL" id="RCS21649.1"/>
    </source>
</evidence>
<name>A0A368JWW8_9HYPH</name>
<gene>
    <name evidence="1" type="ORF">DUT91_22590</name>
</gene>
<dbReference type="RefSeq" id="WP_114442722.1">
    <property type="nucleotide sequence ID" value="NZ_QOZG01000018.1"/>
</dbReference>
<dbReference type="Proteomes" id="UP000253420">
    <property type="component" value="Unassembled WGS sequence"/>
</dbReference>
<organism evidence="1 2">
    <name type="scientific">Phyllobacterium salinisoli</name>
    <dbReference type="NCBI Taxonomy" id="1899321"/>
    <lineage>
        <taxon>Bacteria</taxon>
        <taxon>Pseudomonadati</taxon>
        <taxon>Pseudomonadota</taxon>
        <taxon>Alphaproteobacteria</taxon>
        <taxon>Hyphomicrobiales</taxon>
        <taxon>Phyllobacteriaceae</taxon>
        <taxon>Phyllobacterium</taxon>
    </lineage>
</organism>
<dbReference type="Gene3D" id="3.40.800.10">
    <property type="entry name" value="Ureohydrolase domain"/>
    <property type="match status" value="1"/>
</dbReference>
<dbReference type="AlphaFoldDB" id="A0A368JWW8"/>
<dbReference type="GO" id="GO:0033389">
    <property type="term" value="P:putrescine biosynthetic process from arginine, via agmatine"/>
    <property type="evidence" value="ECO:0007669"/>
    <property type="project" value="TreeGrafter"/>
</dbReference>
<dbReference type="EMBL" id="QOZG01000018">
    <property type="protein sequence ID" value="RCS21649.1"/>
    <property type="molecule type" value="Genomic_DNA"/>
</dbReference>
<proteinExistence type="predicted"/>
<dbReference type="InterPro" id="IPR023696">
    <property type="entry name" value="Ureohydrolase_dom_sf"/>
</dbReference>
<reference evidence="1 2" key="1">
    <citation type="submission" date="2018-07" db="EMBL/GenBank/DDBJ databases">
        <title>The draft genome of Phyllobacterium salinisoli.</title>
        <authorList>
            <person name="Liu L."/>
            <person name="Li L."/>
            <person name="Zhang X."/>
            <person name="Liang L."/>
        </authorList>
    </citation>
    <scope>NUCLEOTIDE SEQUENCE [LARGE SCALE GENOMIC DNA]</scope>
    <source>
        <strain evidence="1 2">LLAN61</strain>
    </source>
</reference>
<protein>
    <submittedName>
        <fullName evidence="1">Arginase</fullName>
    </submittedName>
</protein>